<protein>
    <submittedName>
        <fullName evidence="1">Uncharacterized protein</fullName>
    </submittedName>
</protein>
<gene>
    <name evidence="1" type="ORF">Csa_5G638440</name>
</gene>
<organism evidence="1 2">
    <name type="scientific">Cucumis sativus</name>
    <name type="common">Cucumber</name>
    <dbReference type="NCBI Taxonomy" id="3659"/>
    <lineage>
        <taxon>Eukaryota</taxon>
        <taxon>Viridiplantae</taxon>
        <taxon>Streptophyta</taxon>
        <taxon>Embryophyta</taxon>
        <taxon>Tracheophyta</taxon>
        <taxon>Spermatophyta</taxon>
        <taxon>Magnoliopsida</taxon>
        <taxon>eudicotyledons</taxon>
        <taxon>Gunneridae</taxon>
        <taxon>Pentapetalae</taxon>
        <taxon>rosids</taxon>
        <taxon>fabids</taxon>
        <taxon>Cucurbitales</taxon>
        <taxon>Cucurbitaceae</taxon>
        <taxon>Benincaseae</taxon>
        <taxon>Cucumis</taxon>
    </lineage>
</organism>
<reference evidence="1 2" key="3">
    <citation type="journal article" date="2010" name="BMC Genomics">
        <title>Transcriptome sequencing and comparative analysis of cucumber flowers with different sex types.</title>
        <authorList>
            <person name="Guo S."/>
            <person name="Zheng Y."/>
            <person name="Joung J.G."/>
            <person name="Liu S."/>
            <person name="Zhang Z."/>
            <person name="Crasta O.R."/>
            <person name="Sobral B.W."/>
            <person name="Xu Y."/>
            <person name="Huang S."/>
            <person name="Fei Z."/>
        </authorList>
    </citation>
    <scope>NUCLEOTIDE SEQUENCE [LARGE SCALE GENOMIC DNA]</scope>
    <source>
        <strain evidence="2">cv. 9930</strain>
    </source>
</reference>
<dbReference type="AlphaFoldDB" id="A0A0A0KUF4"/>
<reference evidence="1 2" key="4">
    <citation type="journal article" date="2011" name="BMC Genomics">
        <title>RNA-Seq improves annotation of protein-coding genes in the cucumber genome.</title>
        <authorList>
            <person name="Li Z."/>
            <person name="Zhang Z."/>
            <person name="Yan P."/>
            <person name="Huang S."/>
            <person name="Fei Z."/>
            <person name="Lin K."/>
        </authorList>
    </citation>
    <scope>NUCLEOTIDE SEQUENCE [LARGE SCALE GENOMIC DNA]</scope>
    <source>
        <strain evidence="2">cv. 9930</strain>
    </source>
</reference>
<dbReference type="SUPFAM" id="SSF53756">
    <property type="entry name" value="UDP-Glycosyltransferase/glycogen phosphorylase"/>
    <property type="match status" value="1"/>
</dbReference>
<reference evidence="1 2" key="1">
    <citation type="journal article" date="2009" name="Nat. Genet.">
        <title>The genome of the cucumber, Cucumis sativus L.</title>
        <authorList>
            <person name="Huang S."/>
            <person name="Li R."/>
            <person name="Zhang Z."/>
            <person name="Li L."/>
            <person name="Gu X."/>
            <person name="Fan W."/>
            <person name="Lucas W.J."/>
            <person name="Wang X."/>
            <person name="Xie B."/>
            <person name="Ni P."/>
            <person name="Ren Y."/>
            <person name="Zhu H."/>
            <person name="Li J."/>
            <person name="Lin K."/>
            <person name="Jin W."/>
            <person name="Fei Z."/>
            <person name="Li G."/>
            <person name="Staub J."/>
            <person name="Kilian A."/>
            <person name="van der Vossen E.A."/>
            <person name="Wu Y."/>
            <person name="Guo J."/>
            <person name="He J."/>
            <person name="Jia Z."/>
            <person name="Ren Y."/>
            <person name="Tian G."/>
            <person name="Lu Y."/>
            <person name="Ruan J."/>
            <person name="Qian W."/>
            <person name="Wang M."/>
            <person name="Huang Q."/>
            <person name="Li B."/>
            <person name="Xuan Z."/>
            <person name="Cao J."/>
            <person name="Asan"/>
            <person name="Wu Z."/>
            <person name="Zhang J."/>
            <person name="Cai Q."/>
            <person name="Bai Y."/>
            <person name="Zhao B."/>
            <person name="Han Y."/>
            <person name="Li Y."/>
            <person name="Li X."/>
            <person name="Wang S."/>
            <person name="Shi Q."/>
            <person name="Liu S."/>
            <person name="Cho W.K."/>
            <person name="Kim J.Y."/>
            <person name="Xu Y."/>
            <person name="Heller-Uszynska K."/>
            <person name="Miao H."/>
            <person name="Cheng Z."/>
            <person name="Zhang S."/>
            <person name="Wu J."/>
            <person name="Yang Y."/>
            <person name="Kang H."/>
            <person name="Li M."/>
            <person name="Liang H."/>
            <person name="Ren X."/>
            <person name="Shi Z."/>
            <person name="Wen M."/>
            <person name="Jian M."/>
            <person name="Yang H."/>
            <person name="Zhang G."/>
            <person name="Yang Z."/>
            <person name="Chen R."/>
            <person name="Liu S."/>
            <person name="Li J."/>
            <person name="Ma L."/>
            <person name="Liu H."/>
            <person name="Zhou Y."/>
            <person name="Zhao J."/>
            <person name="Fang X."/>
            <person name="Li G."/>
            <person name="Fang L."/>
            <person name="Li Y."/>
            <person name="Liu D."/>
            <person name="Zheng H."/>
            <person name="Zhang Y."/>
            <person name="Qin N."/>
            <person name="Li Z."/>
            <person name="Yang G."/>
            <person name="Yang S."/>
            <person name="Bolund L."/>
            <person name="Kristiansen K."/>
            <person name="Zheng H."/>
            <person name="Li S."/>
            <person name="Zhang X."/>
            <person name="Yang H."/>
            <person name="Wang J."/>
            <person name="Sun R."/>
            <person name="Zhang B."/>
            <person name="Jiang S."/>
            <person name="Wang J."/>
            <person name="Du Y."/>
            <person name="Li S."/>
        </authorList>
    </citation>
    <scope>NUCLEOTIDE SEQUENCE [LARGE SCALE GENOMIC DNA]</scope>
    <source>
        <strain evidence="2">cv. 9930</strain>
    </source>
</reference>
<sequence>MGALAETNHIGDANIHLVSITNGMEPGANRNDRGKLHDTMLDTVLMKLEELINTIHRLGGEEITSVIADESLGWALEVAVKTRIRRVGFSPASAAMLAKLFSIPKLIQEKLIELDGQININSKQQAVEVAECNTVYELEVGAFNLAPHILPIGPLLVISSKFTSDTSGQNTQLA</sequence>
<dbReference type="STRING" id="3659.A0A0A0KUF4"/>
<dbReference type="EMBL" id="CM002926">
    <property type="protein sequence ID" value="KGN52504.1"/>
    <property type="molecule type" value="Genomic_DNA"/>
</dbReference>
<name>A0A0A0KUF4_CUCSA</name>
<dbReference type="Gramene" id="KGN52504">
    <property type="protein sequence ID" value="KGN52504"/>
    <property type="gene ID" value="Csa_5G638440"/>
</dbReference>
<proteinExistence type="predicted"/>
<dbReference type="Proteomes" id="UP000029981">
    <property type="component" value="Chromosome 5"/>
</dbReference>
<evidence type="ECO:0000313" key="1">
    <source>
        <dbReference type="EMBL" id="KGN52504.1"/>
    </source>
</evidence>
<keyword evidence="2" id="KW-1185">Reference proteome</keyword>
<evidence type="ECO:0000313" key="2">
    <source>
        <dbReference type="Proteomes" id="UP000029981"/>
    </source>
</evidence>
<reference evidence="1 2" key="2">
    <citation type="journal article" date="2009" name="PLoS ONE">
        <title>An integrated genetic and cytogenetic map of the cucumber genome.</title>
        <authorList>
            <person name="Ren Y."/>
            <person name="Zhang Z."/>
            <person name="Liu J."/>
            <person name="Staub J.E."/>
            <person name="Han Y."/>
            <person name="Cheng Z."/>
            <person name="Li X."/>
            <person name="Lu J."/>
            <person name="Miao H."/>
            <person name="Kang H."/>
            <person name="Xie B."/>
            <person name="Gu X."/>
            <person name="Wang X."/>
            <person name="Du Y."/>
            <person name="Jin W."/>
            <person name="Huang S."/>
        </authorList>
    </citation>
    <scope>NUCLEOTIDE SEQUENCE [LARGE SCALE GENOMIC DNA]</scope>
    <source>
        <strain evidence="2">cv. 9930</strain>
    </source>
</reference>
<accession>A0A0A0KUF4</accession>
<dbReference type="Gene3D" id="3.40.50.2000">
    <property type="entry name" value="Glycogen Phosphorylase B"/>
    <property type="match status" value="1"/>
</dbReference>